<dbReference type="Proteomes" id="UP000193411">
    <property type="component" value="Unassembled WGS sequence"/>
</dbReference>
<gene>
    <name evidence="1" type="ORF">BCR44DRAFT_39761</name>
</gene>
<sequence>MLTATEKPATVLVWLTVVDRVAANDTHAGCFHALAQLSWTYRDRPNFKVHMSSLKELTITFEAAEILFAGNNLPTPALLPEAVCFPSLTHLTLLDVEHRGGIAFDCPDISRLLPWIPYHHMPNLSHFHIPKSPRGENNYQSMALSAVQALIVYTQVEHFIAPGLVGISPDVDDADAPAPLAADEPVVAHKLKHVHVAPRALPELMQFVAIPKGGVWSVHG</sequence>
<proteinExistence type="predicted"/>
<keyword evidence="2" id="KW-1185">Reference proteome</keyword>
<reference evidence="1 2" key="1">
    <citation type="submission" date="2016-07" db="EMBL/GenBank/DDBJ databases">
        <title>Pervasive Adenine N6-methylation of Active Genes in Fungi.</title>
        <authorList>
            <consortium name="DOE Joint Genome Institute"/>
            <person name="Mondo S.J."/>
            <person name="Dannebaum R.O."/>
            <person name="Kuo R.C."/>
            <person name="Labutti K."/>
            <person name="Haridas S."/>
            <person name="Kuo A."/>
            <person name="Salamov A."/>
            <person name="Ahrendt S.R."/>
            <person name="Lipzen A."/>
            <person name="Sullivan W."/>
            <person name="Andreopoulos W.B."/>
            <person name="Clum A."/>
            <person name="Lindquist E."/>
            <person name="Daum C."/>
            <person name="Ramamoorthy G.K."/>
            <person name="Gryganskyi A."/>
            <person name="Culley D."/>
            <person name="Magnuson J.K."/>
            <person name="James T.Y."/>
            <person name="O'Malley M.A."/>
            <person name="Stajich J.E."/>
            <person name="Spatafora J.W."/>
            <person name="Visel A."/>
            <person name="Grigoriev I.V."/>
        </authorList>
    </citation>
    <scope>NUCLEOTIDE SEQUENCE [LARGE SCALE GENOMIC DNA]</scope>
    <source>
        <strain evidence="1 2">PL171</strain>
    </source>
</reference>
<evidence type="ECO:0000313" key="2">
    <source>
        <dbReference type="Proteomes" id="UP000193411"/>
    </source>
</evidence>
<organism evidence="1 2">
    <name type="scientific">Catenaria anguillulae PL171</name>
    <dbReference type="NCBI Taxonomy" id="765915"/>
    <lineage>
        <taxon>Eukaryota</taxon>
        <taxon>Fungi</taxon>
        <taxon>Fungi incertae sedis</taxon>
        <taxon>Blastocladiomycota</taxon>
        <taxon>Blastocladiomycetes</taxon>
        <taxon>Blastocladiales</taxon>
        <taxon>Catenariaceae</taxon>
        <taxon>Catenaria</taxon>
    </lineage>
</organism>
<comment type="caution">
    <text evidence="1">The sequence shown here is derived from an EMBL/GenBank/DDBJ whole genome shotgun (WGS) entry which is preliminary data.</text>
</comment>
<evidence type="ECO:0000313" key="1">
    <source>
        <dbReference type="EMBL" id="ORZ30881.1"/>
    </source>
</evidence>
<protein>
    <submittedName>
        <fullName evidence="1">Uncharacterized protein</fullName>
    </submittedName>
</protein>
<dbReference type="EMBL" id="MCFL01000073">
    <property type="protein sequence ID" value="ORZ30881.1"/>
    <property type="molecule type" value="Genomic_DNA"/>
</dbReference>
<dbReference type="AlphaFoldDB" id="A0A1Y2HAC5"/>
<name>A0A1Y2HAC5_9FUNG</name>
<accession>A0A1Y2HAC5</accession>